<feature type="domain" description="Heterokaryon incompatibility" evidence="1">
    <location>
        <begin position="23"/>
        <end position="116"/>
    </location>
</feature>
<dbReference type="PANTHER" id="PTHR10622">
    <property type="entry name" value="HET DOMAIN-CONTAINING PROTEIN"/>
    <property type="match status" value="1"/>
</dbReference>
<name>A0A6A6US70_9PEZI</name>
<dbReference type="Proteomes" id="UP000799302">
    <property type="component" value="Unassembled WGS sequence"/>
</dbReference>
<feature type="non-terminal residue" evidence="2">
    <location>
        <position position="249"/>
    </location>
</feature>
<evidence type="ECO:0000259" key="1">
    <source>
        <dbReference type="Pfam" id="PF06985"/>
    </source>
</evidence>
<evidence type="ECO:0000313" key="2">
    <source>
        <dbReference type="EMBL" id="KAF2675092.1"/>
    </source>
</evidence>
<gene>
    <name evidence="2" type="ORF">BT63DRAFT_359876</name>
</gene>
<dbReference type="Pfam" id="PF06985">
    <property type="entry name" value="HET"/>
    <property type="match status" value="1"/>
</dbReference>
<keyword evidence="3" id="KW-1185">Reference proteome</keyword>
<accession>A0A6A6US70</accession>
<sequence length="249" mass="28237">MRLINTSSFKLRSFDGNDVPPPYAILSHTWGPDEISFEQRDRLLRSKDPGFVISSKGAMKIALFCETAKAAGFQWAWADTCSIDKSSSAELSEAINSMYEWYEQAVVCYVYLEDFSGSRNTLSIEGSRCRWFGRGWTLQELVASANVVFYNSNWQDIGTKRSLAPILSDITGIDRSLLLGDKALTDYSVAQTMRWASGWQTTRIEDRAYSLLGMFGINMPLLYGEDARAFLRLQEEILRHNTDMSILAW</sequence>
<organism evidence="2 3">
    <name type="scientific">Microthyrium microscopicum</name>
    <dbReference type="NCBI Taxonomy" id="703497"/>
    <lineage>
        <taxon>Eukaryota</taxon>
        <taxon>Fungi</taxon>
        <taxon>Dikarya</taxon>
        <taxon>Ascomycota</taxon>
        <taxon>Pezizomycotina</taxon>
        <taxon>Dothideomycetes</taxon>
        <taxon>Dothideomycetes incertae sedis</taxon>
        <taxon>Microthyriales</taxon>
        <taxon>Microthyriaceae</taxon>
        <taxon>Microthyrium</taxon>
    </lineage>
</organism>
<dbReference type="EMBL" id="MU004230">
    <property type="protein sequence ID" value="KAF2675092.1"/>
    <property type="molecule type" value="Genomic_DNA"/>
</dbReference>
<dbReference type="PANTHER" id="PTHR10622:SF12">
    <property type="entry name" value="HET DOMAIN-CONTAINING PROTEIN"/>
    <property type="match status" value="1"/>
</dbReference>
<evidence type="ECO:0000313" key="3">
    <source>
        <dbReference type="Proteomes" id="UP000799302"/>
    </source>
</evidence>
<protein>
    <recommendedName>
        <fullName evidence="1">Heterokaryon incompatibility domain-containing protein</fullName>
    </recommendedName>
</protein>
<proteinExistence type="predicted"/>
<reference evidence="2" key="1">
    <citation type="journal article" date="2020" name="Stud. Mycol.">
        <title>101 Dothideomycetes genomes: a test case for predicting lifestyles and emergence of pathogens.</title>
        <authorList>
            <person name="Haridas S."/>
            <person name="Albert R."/>
            <person name="Binder M."/>
            <person name="Bloem J."/>
            <person name="Labutti K."/>
            <person name="Salamov A."/>
            <person name="Andreopoulos B."/>
            <person name="Baker S."/>
            <person name="Barry K."/>
            <person name="Bills G."/>
            <person name="Bluhm B."/>
            <person name="Cannon C."/>
            <person name="Castanera R."/>
            <person name="Culley D."/>
            <person name="Daum C."/>
            <person name="Ezra D."/>
            <person name="Gonzalez J."/>
            <person name="Henrissat B."/>
            <person name="Kuo A."/>
            <person name="Liang C."/>
            <person name="Lipzen A."/>
            <person name="Lutzoni F."/>
            <person name="Magnuson J."/>
            <person name="Mondo S."/>
            <person name="Nolan M."/>
            <person name="Ohm R."/>
            <person name="Pangilinan J."/>
            <person name="Park H.-J."/>
            <person name="Ramirez L."/>
            <person name="Alfaro M."/>
            <person name="Sun H."/>
            <person name="Tritt A."/>
            <person name="Yoshinaga Y."/>
            <person name="Zwiers L.-H."/>
            <person name="Turgeon B."/>
            <person name="Goodwin S."/>
            <person name="Spatafora J."/>
            <person name="Crous P."/>
            <person name="Grigoriev I."/>
        </authorList>
    </citation>
    <scope>NUCLEOTIDE SEQUENCE</scope>
    <source>
        <strain evidence="2">CBS 115976</strain>
    </source>
</reference>
<dbReference type="AlphaFoldDB" id="A0A6A6US70"/>
<dbReference type="InterPro" id="IPR010730">
    <property type="entry name" value="HET"/>
</dbReference>
<dbReference type="OrthoDB" id="20872at2759"/>